<comment type="caution">
    <text evidence="13">The sequence shown here is derived from an EMBL/GenBank/DDBJ whole genome shotgun (WGS) entry which is preliminary data.</text>
</comment>
<feature type="transmembrane region" description="Helical" evidence="11">
    <location>
        <begin position="373"/>
        <end position="406"/>
    </location>
</feature>
<dbReference type="GO" id="GO:0008237">
    <property type="term" value="F:metallopeptidase activity"/>
    <property type="evidence" value="ECO:0007669"/>
    <property type="project" value="UniProtKB-KW"/>
</dbReference>
<dbReference type="EC" id="3.4.24.-" evidence="11"/>
<evidence type="ECO:0000256" key="1">
    <source>
        <dbReference type="ARBA" id="ARBA00001947"/>
    </source>
</evidence>
<feature type="domain" description="Peptidase M50" evidence="12">
    <location>
        <begin position="10"/>
        <end position="433"/>
    </location>
</feature>
<feature type="transmembrane region" description="Helical" evidence="11">
    <location>
        <begin position="12"/>
        <end position="32"/>
    </location>
</feature>
<keyword evidence="10 11" id="KW-0472">Membrane</keyword>
<dbReference type="RefSeq" id="WP_290270008.1">
    <property type="nucleotide sequence ID" value="NZ_JAUFQP010000007.1"/>
</dbReference>
<dbReference type="Proteomes" id="UP001589590">
    <property type="component" value="Unassembled WGS sequence"/>
</dbReference>
<comment type="cofactor">
    <cofactor evidence="1 11">
        <name>Zn(2+)</name>
        <dbReference type="ChEBI" id="CHEBI:29105"/>
    </cofactor>
</comment>
<evidence type="ECO:0000256" key="2">
    <source>
        <dbReference type="ARBA" id="ARBA00004141"/>
    </source>
</evidence>
<evidence type="ECO:0000256" key="5">
    <source>
        <dbReference type="ARBA" id="ARBA00022692"/>
    </source>
</evidence>
<keyword evidence="9 11" id="KW-0482">Metalloprotease</keyword>
<keyword evidence="5 11" id="KW-0812">Transmembrane</keyword>
<evidence type="ECO:0000256" key="9">
    <source>
        <dbReference type="ARBA" id="ARBA00023049"/>
    </source>
</evidence>
<keyword evidence="6 11" id="KW-0378">Hydrolase</keyword>
<evidence type="ECO:0000256" key="10">
    <source>
        <dbReference type="ARBA" id="ARBA00023136"/>
    </source>
</evidence>
<dbReference type="InterPro" id="IPR008915">
    <property type="entry name" value="Peptidase_M50"/>
</dbReference>
<proteinExistence type="inferred from homology"/>
<organism evidence="13 14">
    <name type="scientific">Algibacter miyuki</name>
    <dbReference type="NCBI Taxonomy" id="1306933"/>
    <lineage>
        <taxon>Bacteria</taxon>
        <taxon>Pseudomonadati</taxon>
        <taxon>Bacteroidota</taxon>
        <taxon>Flavobacteriia</taxon>
        <taxon>Flavobacteriales</taxon>
        <taxon>Flavobacteriaceae</taxon>
        <taxon>Algibacter</taxon>
    </lineage>
</organism>
<evidence type="ECO:0000313" key="14">
    <source>
        <dbReference type="Proteomes" id="UP001589590"/>
    </source>
</evidence>
<reference evidence="13 14" key="1">
    <citation type="submission" date="2024-09" db="EMBL/GenBank/DDBJ databases">
        <authorList>
            <person name="Sun Q."/>
            <person name="Mori K."/>
        </authorList>
    </citation>
    <scope>NUCLEOTIDE SEQUENCE [LARGE SCALE GENOMIC DNA]</scope>
    <source>
        <strain evidence="13 14">CECT 8300</strain>
    </source>
</reference>
<dbReference type="SUPFAM" id="SSF50156">
    <property type="entry name" value="PDZ domain-like"/>
    <property type="match status" value="2"/>
</dbReference>
<comment type="subcellular location">
    <subcellularLocation>
        <location evidence="2">Membrane</location>
        <topology evidence="2">Multi-pass membrane protein</topology>
    </subcellularLocation>
</comment>
<dbReference type="PANTHER" id="PTHR42837">
    <property type="entry name" value="REGULATOR OF SIGMA-E PROTEASE RSEP"/>
    <property type="match status" value="1"/>
</dbReference>
<evidence type="ECO:0000313" key="13">
    <source>
        <dbReference type="EMBL" id="MFB9103758.1"/>
    </source>
</evidence>
<dbReference type="Gene3D" id="2.30.42.10">
    <property type="match status" value="2"/>
</dbReference>
<keyword evidence="4" id="KW-0645">Protease</keyword>
<gene>
    <name evidence="13" type="primary">rseP</name>
    <name evidence="13" type="ORF">ACFFU1_02515</name>
</gene>
<evidence type="ECO:0000256" key="4">
    <source>
        <dbReference type="ARBA" id="ARBA00022670"/>
    </source>
</evidence>
<evidence type="ECO:0000256" key="11">
    <source>
        <dbReference type="RuleBase" id="RU362031"/>
    </source>
</evidence>
<evidence type="ECO:0000256" key="8">
    <source>
        <dbReference type="ARBA" id="ARBA00022989"/>
    </source>
</evidence>
<accession>A0ABV5GVU4</accession>
<feature type="transmembrane region" description="Helical" evidence="11">
    <location>
        <begin position="418"/>
        <end position="437"/>
    </location>
</feature>
<protein>
    <recommendedName>
        <fullName evidence="11">Zinc metalloprotease</fullName>
        <ecNumber evidence="11">3.4.24.-</ecNumber>
    </recommendedName>
</protein>
<dbReference type="InterPro" id="IPR036034">
    <property type="entry name" value="PDZ_sf"/>
</dbReference>
<keyword evidence="7 11" id="KW-0862">Zinc</keyword>
<name>A0ABV5GVU4_9FLAO</name>
<keyword evidence="11" id="KW-0479">Metal-binding</keyword>
<comment type="similarity">
    <text evidence="3 11">Belongs to the peptidase M50B family.</text>
</comment>
<dbReference type="EMBL" id="JBHMFA010000001">
    <property type="protein sequence ID" value="MFB9103758.1"/>
    <property type="molecule type" value="Genomic_DNA"/>
</dbReference>
<keyword evidence="14" id="KW-1185">Reference proteome</keyword>
<dbReference type="Pfam" id="PF02163">
    <property type="entry name" value="Peptidase_M50"/>
    <property type="match status" value="1"/>
</dbReference>
<dbReference type="CDD" id="cd06163">
    <property type="entry name" value="S2P-M50_PDZ_RseP-like"/>
    <property type="match status" value="2"/>
</dbReference>
<sequence>MEFVIKISQFLLSLSLLIVLHELGHFIPAKIFKTRVEKFYLFFDVKFSLFKKKIGDTVYGIGWLPLGGYVKISGMIDESMDTEQMAKEPQPWEFRSKPAWQRLIIMLGGVTVNFVLAVIIYIGMSYFYGDKFLPVENIKDGLLVENTVANKAGLLTGDNVVAVDGVKIENYSEISEKVLFGKEITIERNGQESVVTFPEDFLAQLIDSKEKGLVSLRMPFVVMEVPDTSANSGSGLKKGDILVGLNNYKSKYVDGIIAGLDQFKGQNVTATVVREGKETTLPLNVSADGKLGITYSPVSTMATLEALGYYSFETKEYGFFEAIPVGLEKTGDKISSYIKQFKAIFTPSTGAYKGVGGFKAIYDIFPSFWSWQVFWGITAFLSIMLGVLNLLPIPALDGGHVMFLLYEMISGRKPGDKFLEYAQMVGFFLLIALVLFANGNDIYKSIFD</sequence>
<evidence type="ECO:0000259" key="12">
    <source>
        <dbReference type="Pfam" id="PF02163"/>
    </source>
</evidence>
<evidence type="ECO:0000256" key="7">
    <source>
        <dbReference type="ARBA" id="ARBA00022833"/>
    </source>
</evidence>
<keyword evidence="8 11" id="KW-1133">Transmembrane helix</keyword>
<evidence type="ECO:0000256" key="6">
    <source>
        <dbReference type="ARBA" id="ARBA00022801"/>
    </source>
</evidence>
<dbReference type="NCBIfam" id="TIGR00054">
    <property type="entry name" value="RIP metalloprotease RseP"/>
    <property type="match status" value="1"/>
</dbReference>
<dbReference type="PANTHER" id="PTHR42837:SF2">
    <property type="entry name" value="MEMBRANE METALLOPROTEASE ARASP2, CHLOROPLASTIC-RELATED"/>
    <property type="match status" value="1"/>
</dbReference>
<dbReference type="InterPro" id="IPR004387">
    <property type="entry name" value="Pept_M50_Zn"/>
</dbReference>
<feature type="transmembrane region" description="Helical" evidence="11">
    <location>
        <begin position="103"/>
        <end position="128"/>
    </location>
</feature>
<evidence type="ECO:0000256" key="3">
    <source>
        <dbReference type="ARBA" id="ARBA00007931"/>
    </source>
</evidence>